<feature type="transmembrane region" description="Helical" evidence="1">
    <location>
        <begin position="12"/>
        <end position="32"/>
    </location>
</feature>
<organism evidence="3 6">
    <name type="scientific">Bifidobacterium ramosum</name>
    <dbReference type="NCBI Taxonomy" id="1798158"/>
    <lineage>
        <taxon>Bacteria</taxon>
        <taxon>Bacillati</taxon>
        <taxon>Actinomycetota</taxon>
        <taxon>Actinomycetes</taxon>
        <taxon>Bifidobacteriales</taxon>
        <taxon>Bifidobacteriaceae</taxon>
        <taxon>Bifidobacterium</taxon>
    </lineage>
</organism>
<dbReference type="Proteomes" id="UP000469943">
    <property type="component" value="Unassembled WGS sequence"/>
</dbReference>
<dbReference type="SUPFAM" id="SSF51695">
    <property type="entry name" value="PLC-like phosphodiesterases"/>
    <property type="match status" value="1"/>
</dbReference>
<name>A0A6L4WZ03_9BIFI</name>
<keyword evidence="1" id="KW-0812">Transmembrane</keyword>
<evidence type="ECO:0000313" key="6">
    <source>
        <dbReference type="Proteomes" id="UP000482084"/>
    </source>
</evidence>
<dbReference type="InterPro" id="IPR030395">
    <property type="entry name" value="GP_PDE_dom"/>
</dbReference>
<evidence type="ECO:0000313" key="4">
    <source>
        <dbReference type="EMBL" id="NEG72553.1"/>
    </source>
</evidence>
<dbReference type="PANTHER" id="PTHR46211:SF1">
    <property type="entry name" value="GLYCEROPHOSPHODIESTER PHOSPHODIESTERASE, CYTOPLASMIC"/>
    <property type="match status" value="1"/>
</dbReference>
<evidence type="ECO:0000256" key="1">
    <source>
        <dbReference type="SAM" id="Phobius"/>
    </source>
</evidence>
<dbReference type="EMBL" id="WBSM01000013">
    <property type="protein sequence ID" value="KAB8286924.1"/>
    <property type="molecule type" value="Genomic_DNA"/>
</dbReference>
<evidence type="ECO:0000313" key="3">
    <source>
        <dbReference type="EMBL" id="KAB8286924.1"/>
    </source>
</evidence>
<reference evidence="3 6" key="2">
    <citation type="submission" date="2019-10" db="EMBL/GenBank/DDBJ databases">
        <title>Characterization of the phylogenetic diversity of two novel species belonging to the genus Bifidobacterium: Bifidobacterium cebidarum sp. nov. and Bifidobacterium leontopitheci sp. nov.</title>
        <authorList>
            <person name="Lugli G.A."/>
            <person name="Duranti S."/>
            <person name="Milani C."/>
            <person name="Turroni F."/>
            <person name="Ventura M."/>
        </authorList>
    </citation>
    <scope>NUCLEOTIDE SEQUENCE [LARGE SCALE GENOMIC DNA]</scope>
    <source>
        <strain evidence="3 6">DSM 100688</strain>
    </source>
</reference>
<proteinExistence type="predicted"/>
<dbReference type="OrthoDB" id="5241788at2"/>
<feature type="domain" description="GP-PDE" evidence="2">
    <location>
        <begin position="47"/>
        <end position="280"/>
    </location>
</feature>
<evidence type="ECO:0000259" key="2">
    <source>
        <dbReference type="PROSITE" id="PS51704"/>
    </source>
</evidence>
<dbReference type="GO" id="GO:0006629">
    <property type="term" value="P:lipid metabolic process"/>
    <property type="evidence" value="ECO:0007669"/>
    <property type="project" value="InterPro"/>
</dbReference>
<dbReference type="RefSeq" id="WP_152359042.1">
    <property type="nucleotide sequence ID" value="NZ_WBSM01000013.1"/>
</dbReference>
<keyword evidence="1" id="KW-1133">Transmembrane helix</keyword>
<dbReference type="Proteomes" id="UP000482084">
    <property type="component" value="Unassembled WGS sequence"/>
</dbReference>
<keyword evidence="6" id="KW-1185">Reference proteome</keyword>
<dbReference type="EMBL" id="WHZX01000010">
    <property type="protein sequence ID" value="NEG72553.1"/>
    <property type="molecule type" value="Genomic_DNA"/>
</dbReference>
<dbReference type="GO" id="GO:0008081">
    <property type="term" value="F:phosphoric diester hydrolase activity"/>
    <property type="evidence" value="ECO:0007669"/>
    <property type="project" value="InterPro"/>
</dbReference>
<comment type="caution">
    <text evidence="3">The sequence shown here is derived from an EMBL/GenBank/DDBJ whole genome shotgun (WGS) entry which is preliminary data.</text>
</comment>
<dbReference type="AlphaFoldDB" id="A0A6L4WZ03"/>
<dbReference type="Pfam" id="PF03009">
    <property type="entry name" value="GDPD"/>
    <property type="match status" value="1"/>
</dbReference>
<dbReference type="PANTHER" id="PTHR46211">
    <property type="entry name" value="GLYCEROPHOSPHORYL DIESTER PHOSPHODIESTERASE"/>
    <property type="match status" value="1"/>
</dbReference>
<accession>A0A6L4WZ03</accession>
<dbReference type="InterPro" id="IPR017946">
    <property type="entry name" value="PLC-like_Pdiesterase_TIM-brl"/>
</dbReference>
<dbReference type="PROSITE" id="PS51704">
    <property type="entry name" value="GP_PDE"/>
    <property type="match status" value="1"/>
</dbReference>
<gene>
    <name evidence="3" type="ORF">DSM100688_2037</name>
    <name evidence="4" type="ORF">GFD24_10125</name>
</gene>
<dbReference type="Gene3D" id="3.20.20.190">
    <property type="entry name" value="Phosphatidylinositol (PI) phosphodiesterase"/>
    <property type="match status" value="1"/>
</dbReference>
<reference evidence="4 5" key="1">
    <citation type="submission" date="2019-10" db="EMBL/GenBank/DDBJ databases">
        <title>Bifidobacterium from non-human primates.</title>
        <authorList>
            <person name="Modesto M."/>
        </authorList>
    </citation>
    <scope>NUCLEOTIDE SEQUENCE [LARGE SCALE GENOMIC DNA]</scope>
    <source>
        <strain evidence="4 5">TREM</strain>
    </source>
</reference>
<evidence type="ECO:0000313" key="5">
    <source>
        <dbReference type="Proteomes" id="UP000469943"/>
    </source>
</evidence>
<sequence length="290" mass="32151">MTNHHDWKQYALQAVVLAAVTALAFGMIVAAMPHRMPADPHTWVVRPLAIAHRGDDTAPENSLRSIANAARNGADYAEIDVRLTADGTPVVFHDRRTGRLSLRGRDVPVSSLTVRQLQRMVMSQHGERYRVPTLAQVIDVAQRTSSDMDLLLDLKTNVRHARRLTDAVAAQIERYGFADRVMMMSTNDEIVTMIRRRHPDWIVGKCVSPAGRTAVEWTRDADFVVMRGDRVTREIVDHAHRDNLSVYAGVGGDARQANRCLGLGVDGVLSDSAGIALRAAERHETRLARG</sequence>
<protein>
    <submittedName>
        <fullName evidence="3">Glycerophosphodiester phosphodiesterase</fullName>
    </submittedName>
</protein>
<keyword evidence="1" id="KW-0472">Membrane</keyword>